<protein>
    <recommendedName>
        <fullName evidence="7">DUF4855 domain-containing protein</fullName>
    </recommendedName>
</protein>
<dbReference type="OrthoDB" id="3799295at2"/>
<accession>A0A5Q2MWS0</accession>
<dbReference type="EMBL" id="CP045875">
    <property type="protein sequence ID" value="QGG47014.1"/>
    <property type="molecule type" value="Genomic_DNA"/>
</dbReference>
<keyword evidence="1" id="KW-0677">Repeat</keyword>
<organism evidence="5 6">
    <name type="scientific">Heliorestis convoluta</name>
    <dbReference type="NCBI Taxonomy" id="356322"/>
    <lineage>
        <taxon>Bacteria</taxon>
        <taxon>Bacillati</taxon>
        <taxon>Bacillota</taxon>
        <taxon>Clostridia</taxon>
        <taxon>Eubacteriales</taxon>
        <taxon>Heliobacteriaceae</taxon>
        <taxon>Heliorestis</taxon>
    </lineage>
</organism>
<evidence type="ECO:0000313" key="6">
    <source>
        <dbReference type="Proteomes" id="UP000366051"/>
    </source>
</evidence>
<dbReference type="PANTHER" id="PTHR43308:SF5">
    <property type="entry name" value="S-LAYER PROTEIN _ PEPTIDOGLYCAN ENDO-BETA-N-ACETYLGLUCOSAMINIDASE"/>
    <property type="match status" value="1"/>
</dbReference>
<reference evidence="6" key="1">
    <citation type="submission" date="2019-11" db="EMBL/GenBank/DDBJ databases">
        <title>Genome sequence of Heliorestis convoluta strain HH, an alkaliphilic and minimalistic phototrophic bacterium from a soda lake in Egypt.</title>
        <authorList>
            <person name="Dewey E.D."/>
            <person name="Stokes L.M."/>
            <person name="Burchell B.M."/>
            <person name="Shaffer K.N."/>
            <person name="Huntington A.M."/>
            <person name="Baker J.M."/>
            <person name="Nadendla S."/>
            <person name="Giglio M.G."/>
            <person name="Touchman J.W."/>
            <person name="Blankenship R.E."/>
            <person name="Madigan M.T."/>
            <person name="Sattley W.M."/>
        </authorList>
    </citation>
    <scope>NUCLEOTIDE SEQUENCE [LARGE SCALE GENOMIC DNA]</scope>
    <source>
        <strain evidence="6">HH</strain>
    </source>
</reference>
<gene>
    <name evidence="5" type="ORF">FTV88_0857</name>
</gene>
<evidence type="ECO:0000313" key="5">
    <source>
        <dbReference type="EMBL" id="QGG47014.1"/>
    </source>
</evidence>
<evidence type="ECO:0000259" key="3">
    <source>
        <dbReference type="PROSITE" id="PS50022"/>
    </source>
</evidence>
<dbReference type="Pfam" id="PF00754">
    <property type="entry name" value="F5_F8_type_C"/>
    <property type="match status" value="1"/>
</dbReference>
<dbReference type="InterPro" id="IPR032329">
    <property type="entry name" value="DUF4855"/>
</dbReference>
<dbReference type="SUPFAM" id="SSF49785">
    <property type="entry name" value="Galactose-binding domain-like"/>
    <property type="match status" value="1"/>
</dbReference>
<feature type="domain" description="SLH" evidence="4">
    <location>
        <begin position="25"/>
        <end position="88"/>
    </location>
</feature>
<dbReference type="PROSITE" id="PS51272">
    <property type="entry name" value="SLH"/>
    <property type="match status" value="2"/>
</dbReference>
<dbReference type="Proteomes" id="UP000366051">
    <property type="component" value="Chromosome"/>
</dbReference>
<dbReference type="RefSeq" id="WP_153724482.1">
    <property type="nucleotide sequence ID" value="NZ_CP045875.1"/>
</dbReference>
<keyword evidence="2" id="KW-0326">Glycosidase</keyword>
<dbReference type="Gene3D" id="2.60.120.260">
    <property type="entry name" value="Galactose-binding domain-like"/>
    <property type="match status" value="1"/>
</dbReference>
<name>A0A5Q2MWS0_9FIRM</name>
<dbReference type="InterPro" id="IPR051465">
    <property type="entry name" value="Cell_Envelope_Struct_Comp"/>
</dbReference>
<dbReference type="AlphaFoldDB" id="A0A5Q2MWS0"/>
<sequence>MKQLFYHFSFFIFSLILLFPTASESHLVKFHDLKGHKAERAVAVLAEHGIIKGTAEGEFQPERAVTREEFAVILGKTLGLQPLYLEEEVFSDLPSHSFAFGYVMALRATGIIQGRSEDFFGSSHSLTRQEGAVLIDRSLSLVSDFQEVSELLFWEDREKIAPYAKDAVARLTALDWFTMYQEENLFRPEEAISRGEVAILCQKVHDQRLKIAKKPFRVEPLYLQARAGFPQQIQLVDSMSPYPASYGIDQAYTALLRDDGVFQPTAAAAPAYITVNQGLQSVQIPVRATSHEPINESEDELLYPLASLKTITPLASTVEITGFTDAAYIELEKKSYPGPTQGLLSYSPTWTGYYRQQSRAVTVDLGSLKKVSRFSLQFLGNKDQGITLPQEMMIEISQDGSYWNYIGKVLRGPEETEERGPTVKTFSLTSAPVEAQYIRISFPVEVWTFARWLRVEGPAHEIAPPQSEKNLLTLVPQGAPPVSTSYVEGPNRERLRNPIRDLLLIYTGPHQNSEWRREDFLPMIAYRTTDGEFVDSFFDGMLFLPYVNLPSNPDSWRSYLDNLFTPERQLHALNDAVSQWKKMGKSTLQNPYPVVLTLPYPNNQQGSWKSYEERREALFWYKKELEKRWQEADFDHLELVGFYWEGEAIYNKDDATLIREIASILRFENRLFYWIPYYEAAGLKDWLVLGFDQVYLQPNYYFVSNTTTERLENARKIANHLGIGLELEGDERFMNYPDFQQRYLDYLKWPREDHMSYAYYYGSKNLLRAMYSGNSEVHRIYHQPIGG</sequence>
<keyword evidence="6" id="KW-1185">Reference proteome</keyword>
<dbReference type="KEGG" id="hcv:FTV88_0857"/>
<feature type="domain" description="SLH" evidence="4">
    <location>
        <begin position="90"/>
        <end position="149"/>
    </location>
</feature>
<dbReference type="InterPro" id="IPR000421">
    <property type="entry name" value="FA58C"/>
</dbReference>
<dbReference type="InterPro" id="IPR008979">
    <property type="entry name" value="Galactose-bd-like_sf"/>
</dbReference>
<dbReference type="Pfam" id="PF00395">
    <property type="entry name" value="SLH"/>
    <property type="match status" value="3"/>
</dbReference>
<evidence type="ECO:0000259" key="4">
    <source>
        <dbReference type="PROSITE" id="PS51272"/>
    </source>
</evidence>
<proteinExistence type="predicted"/>
<dbReference type="InterPro" id="IPR001119">
    <property type="entry name" value="SLH_dom"/>
</dbReference>
<keyword evidence="2" id="KW-0378">Hydrolase</keyword>
<dbReference type="PROSITE" id="PS50022">
    <property type="entry name" value="FA58C_3"/>
    <property type="match status" value="1"/>
</dbReference>
<dbReference type="Pfam" id="PF16147">
    <property type="entry name" value="DUF4855"/>
    <property type="match status" value="1"/>
</dbReference>
<evidence type="ECO:0000256" key="1">
    <source>
        <dbReference type="ARBA" id="ARBA00022737"/>
    </source>
</evidence>
<evidence type="ECO:0000256" key="2">
    <source>
        <dbReference type="ARBA" id="ARBA00023295"/>
    </source>
</evidence>
<dbReference type="GO" id="GO:0016798">
    <property type="term" value="F:hydrolase activity, acting on glycosyl bonds"/>
    <property type="evidence" value="ECO:0007669"/>
    <property type="project" value="UniProtKB-KW"/>
</dbReference>
<feature type="domain" description="F5/8 type C" evidence="3">
    <location>
        <begin position="306"/>
        <end position="460"/>
    </location>
</feature>
<evidence type="ECO:0008006" key="7">
    <source>
        <dbReference type="Google" id="ProtNLM"/>
    </source>
</evidence>
<dbReference type="PANTHER" id="PTHR43308">
    <property type="entry name" value="OUTER MEMBRANE PROTEIN ALPHA-RELATED"/>
    <property type="match status" value="1"/>
</dbReference>